<accession>A0A7J0DYN5</accession>
<dbReference type="EMBL" id="BJWL01000447">
    <property type="protein sequence ID" value="GFS45381.1"/>
    <property type="molecule type" value="Genomic_DNA"/>
</dbReference>
<name>A0A7J0DYN5_9ERIC</name>
<gene>
    <name evidence="1" type="ORF">Acr_00g0095830</name>
</gene>
<proteinExistence type="predicted"/>
<dbReference type="AlphaFoldDB" id="A0A7J0DYN5"/>
<evidence type="ECO:0000313" key="1">
    <source>
        <dbReference type="EMBL" id="GFS45381.1"/>
    </source>
</evidence>
<reference evidence="2" key="1">
    <citation type="submission" date="2019-07" db="EMBL/GenBank/DDBJ databases">
        <title>De Novo Assembly of kiwifruit Actinidia rufa.</title>
        <authorList>
            <person name="Sugita-Konishi S."/>
            <person name="Sato K."/>
            <person name="Mori E."/>
            <person name="Abe Y."/>
            <person name="Kisaki G."/>
            <person name="Hamano K."/>
            <person name="Suezawa K."/>
            <person name="Otani M."/>
            <person name="Fukuda T."/>
            <person name="Manabe T."/>
            <person name="Gomi K."/>
            <person name="Tabuchi M."/>
            <person name="Akimitsu K."/>
            <person name="Kataoka I."/>
        </authorList>
    </citation>
    <scope>NUCLEOTIDE SEQUENCE [LARGE SCALE GENOMIC DNA]</scope>
    <source>
        <strain evidence="2">cv. Fuchu</strain>
    </source>
</reference>
<sequence>MTHASPCGWSPTAYVKSVIMTSLGIKGRGSLRENFVRRLSKAEHHGIDDCDALLGKLPSLPPVHVVFRFRGGDNAVVCASPTSWTCLTSRAVSNAAVP</sequence>
<keyword evidence="2" id="KW-1185">Reference proteome</keyword>
<evidence type="ECO:0000313" key="2">
    <source>
        <dbReference type="Proteomes" id="UP000585474"/>
    </source>
</evidence>
<organism evidence="1 2">
    <name type="scientific">Actinidia rufa</name>
    <dbReference type="NCBI Taxonomy" id="165716"/>
    <lineage>
        <taxon>Eukaryota</taxon>
        <taxon>Viridiplantae</taxon>
        <taxon>Streptophyta</taxon>
        <taxon>Embryophyta</taxon>
        <taxon>Tracheophyta</taxon>
        <taxon>Spermatophyta</taxon>
        <taxon>Magnoliopsida</taxon>
        <taxon>eudicotyledons</taxon>
        <taxon>Gunneridae</taxon>
        <taxon>Pentapetalae</taxon>
        <taxon>asterids</taxon>
        <taxon>Ericales</taxon>
        <taxon>Actinidiaceae</taxon>
        <taxon>Actinidia</taxon>
    </lineage>
</organism>
<dbReference type="Proteomes" id="UP000585474">
    <property type="component" value="Unassembled WGS sequence"/>
</dbReference>
<comment type="caution">
    <text evidence="1">The sequence shown here is derived from an EMBL/GenBank/DDBJ whole genome shotgun (WGS) entry which is preliminary data.</text>
</comment>
<protein>
    <submittedName>
        <fullName evidence="1">Uncharacterized protein</fullName>
    </submittedName>
</protein>